<dbReference type="OrthoDB" id="199913at2759"/>
<feature type="chain" id="PRO_5035479432" evidence="6">
    <location>
        <begin position="24"/>
        <end position="552"/>
    </location>
</feature>
<reference evidence="8" key="1">
    <citation type="submission" date="2022-01" db="EMBL/GenBank/DDBJ databases">
        <authorList>
            <person name="Braso-Vives M."/>
        </authorList>
    </citation>
    <scope>NUCLEOTIDE SEQUENCE</scope>
</reference>
<dbReference type="InterPro" id="IPR000734">
    <property type="entry name" value="TAG_lipase"/>
</dbReference>
<name>A0A8K0E5X1_BRALA</name>
<evidence type="ECO:0000313" key="9">
    <source>
        <dbReference type="Proteomes" id="UP000838412"/>
    </source>
</evidence>
<evidence type="ECO:0000259" key="7">
    <source>
        <dbReference type="Pfam" id="PF00151"/>
    </source>
</evidence>
<feature type="domain" description="Lipase" evidence="7">
    <location>
        <begin position="98"/>
        <end position="427"/>
    </location>
</feature>
<dbReference type="Gene3D" id="3.40.50.1820">
    <property type="entry name" value="alpha/beta hydrolase"/>
    <property type="match status" value="1"/>
</dbReference>
<dbReference type="GO" id="GO:0005615">
    <property type="term" value="C:extracellular space"/>
    <property type="evidence" value="ECO:0007669"/>
    <property type="project" value="TreeGrafter"/>
</dbReference>
<dbReference type="GO" id="GO:0004806">
    <property type="term" value="F:triacylglycerol lipase activity"/>
    <property type="evidence" value="ECO:0007669"/>
    <property type="project" value="InterPro"/>
</dbReference>
<dbReference type="GO" id="GO:0016042">
    <property type="term" value="P:lipid catabolic process"/>
    <property type="evidence" value="ECO:0007669"/>
    <property type="project" value="TreeGrafter"/>
</dbReference>
<keyword evidence="3" id="KW-0964">Secreted</keyword>
<dbReference type="InterPro" id="IPR029058">
    <property type="entry name" value="AB_hydrolase_fold"/>
</dbReference>
<dbReference type="SUPFAM" id="SSF53474">
    <property type="entry name" value="alpha/beta-Hydrolases"/>
    <property type="match status" value="1"/>
</dbReference>
<dbReference type="Pfam" id="PF00151">
    <property type="entry name" value="Lipase"/>
    <property type="match status" value="1"/>
</dbReference>
<evidence type="ECO:0000313" key="8">
    <source>
        <dbReference type="EMBL" id="CAH1243016.1"/>
    </source>
</evidence>
<dbReference type="PANTHER" id="PTHR11610:SF185">
    <property type="entry name" value="LD47264P"/>
    <property type="match status" value="1"/>
</dbReference>
<dbReference type="PRINTS" id="PR00821">
    <property type="entry name" value="TAGLIPASE"/>
</dbReference>
<dbReference type="AlphaFoldDB" id="A0A8K0E5X1"/>
<proteinExistence type="inferred from homology"/>
<evidence type="ECO:0000256" key="6">
    <source>
        <dbReference type="SAM" id="SignalP"/>
    </source>
</evidence>
<evidence type="ECO:0000256" key="1">
    <source>
        <dbReference type="ARBA" id="ARBA00004613"/>
    </source>
</evidence>
<comment type="similarity">
    <text evidence="2 5">Belongs to the AB hydrolase superfamily. Lipase family.</text>
</comment>
<comment type="subcellular location">
    <subcellularLocation>
        <location evidence="1">Secreted</location>
    </subcellularLocation>
</comment>
<dbReference type="FunFam" id="3.40.50.1820:FF:000033">
    <property type="entry name" value="Pancreatic triacylglycerol lipase"/>
    <property type="match status" value="1"/>
</dbReference>
<dbReference type="InterPro" id="IPR002331">
    <property type="entry name" value="Lipase_panc"/>
</dbReference>
<dbReference type="CDD" id="cd00707">
    <property type="entry name" value="Pancreat_lipase_like"/>
    <property type="match status" value="1"/>
</dbReference>
<accession>A0A8K0E5X1</accession>
<keyword evidence="9" id="KW-1185">Reference proteome</keyword>
<sequence>MTKLSNLLCLVAVLLTVVKLGESKKRIHGNVRKKQPVRFYEPRSLPYEDILRFKAKRRQQIQARLKSENSTITNSISGNSTLFNNETTTTTPKPPQVVCYGDLGCFSDEAPFDNTGAVPQSPEYIDTKFYVFTRSNPTIADRQEISYEDPSSLRMSHFNPKNPVKVLIHGFFSNPIDVPPFWPRDAMMEILKRDDMNVIIVDWNKGAVAPNYFAAASNIRVVAAQTAKLIVFLMEETGCGLDQFHLVGHSLGAHTSGLVGARLPGLPRITGLDPAEPFFEDEDPVVRLDAADALFVDVIHTDGGEILSGAWGLDLPVGDVDFYPNGGKGQPGCSNTWVGAISSLFDSSLELTDSMDCSHSRAYQLYIDSINNPCKLIAYPCRSYDDYVAGRCWDCSNNACPVMGYDVGSNLNARGSVYLSTGENAPYCSYEYRVVLKTKPGMTFCRGQITINIAGTYQSTGPMNFFEGDSEGIDADREYVGIFASNVRLDTVKELTLTYTRTTNFLFSWGSYGDLELERVNIQSNVGMSASSCGDTIVREDGMVTITTFNKC</sequence>
<evidence type="ECO:0000256" key="5">
    <source>
        <dbReference type="RuleBase" id="RU004262"/>
    </source>
</evidence>
<dbReference type="InterPro" id="IPR013818">
    <property type="entry name" value="Lipase"/>
</dbReference>
<dbReference type="PRINTS" id="PR00823">
    <property type="entry name" value="PANCLIPASE"/>
</dbReference>
<dbReference type="PANTHER" id="PTHR11610">
    <property type="entry name" value="LIPASE"/>
    <property type="match status" value="1"/>
</dbReference>
<evidence type="ECO:0000256" key="2">
    <source>
        <dbReference type="ARBA" id="ARBA00010701"/>
    </source>
</evidence>
<evidence type="ECO:0000256" key="4">
    <source>
        <dbReference type="ARBA" id="ARBA00023157"/>
    </source>
</evidence>
<protein>
    <submittedName>
        <fullName evidence="8">PNLIPRP3 protein</fullName>
    </submittedName>
</protein>
<keyword evidence="6" id="KW-0732">Signal</keyword>
<dbReference type="EMBL" id="OV696698">
    <property type="protein sequence ID" value="CAH1243016.1"/>
    <property type="molecule type" value="Genomic_DNA"/>
</dbReference>
<dbReference type="Gene3D" id="2.60.60.20">
    <property type="entry name" value="PLAT/LH2 domain"/>
    <property type="match status" value="1"/>
</dbReference>
<organism evidence="8 9">
    <name type="scientific">Branchiostoma lanceolatum</name>
    <name type="common">Common lancelet</name>
    <name type="synonym">Amphioxus lanceolatum</name>
    <dbReference type="NCBI Taxonomy" id="7740"/>
    <lineage>
        <taxon>Eukaryota</taxon>
        <taxon>Metazoa</taxon>
        <taxon>Chordata</taxon>
        <taxon>Cephalochordata</taxon>
        <taxon>Leptocardii</taxon>
        <taxon>Amphioxiformes</taxon>
        <taxon>Branchiostomatidae</taxon>
        <taxon>Branchiostoma</taxon>
    </lineage>
</organism>
<feature type="signal peptide" evidence="6">
    <location>
        <begin position="1"/>
        <end position="23"/>
    </location>
</feature>
<gene>
    <name evidence="8" type="primary">PNLIPRP3</name>
    <name evidence="8" type="ORF">BLAG_LOCUS6149</name>
</gene>
<evidence type="ECO:0000256" key="3">
    <source>
        <dbReference type="ARBA" id="ARBA00022525"/>
    </source>
</evidence>
<dbReference type="Proteomes" id="UP000838412">
    <property type="component" value="Chromosome 13"/>
</dbReference>
<dbReference type="InterPro" id="IPR033906">
    <property type="entry name" value="Lipase_N"/>
</dbReference>
<keyword evidence="4" id="KW-1015">Disulfide bond</keyword>